<accession>A0A125MGP1</accession>
<evidence type="ECO:0000313" key="2">
    <source>
        <dbReference type="EMBL" id="KWR57822.1"/>
    </source>
</evidence>
<protein>
    <submittedName>
        <fullName evidence="2">Transposase</fullName>
    </submittedName>
</protein>
<organism evidence="2 3">
    <name type="scientific">Bacteroides stercoris</name>
    <dbReference type="NCBI Taxonomy" id="46506"/>
    <lineage>
        <taxon>Bacteria</taxon>
        <taxon>Pseudomonadati</taxon>
        <taxon>Bacteroidota</taxon>
        <taxon>Bacteroidia</taxon>
        <taxon>Bacteroidales</taxon>
        <taxon>Bacteroidaceae</taxon>
        <taxon>Bacteroides</taxon>
    </lineage>
</organism>
<proteinExistence type="predicted"/>
<keyword evidence="3" id="KW-1185">Reference proteome</keyword>
<dbReference type="STRING" id="46506.AA415_00365"/>
<dbReference type="AlphaFoldDB" id="A0A125MGP1"/>
<feature type="domain" description="Transposase IS204/IS1001/IS1096/IS1165 DDE" evidence="1">
    <location>
        <begin position="35"/>
        <end position="150"/>
    </location>
</feature>
<name>A0A125MGP1_BACSE</name>
<sequence length="161" mass="18786">MTSQYKGFISAYREWDLLDHATEYVLFKQNIGPCLCIDETSLSCGELYTVVTNRADRSGRGNLVAMIRGTKSEEVIKVLEMIHVSKRKTVKEVTLNFSPTMIRTVRTTFPNTTMTNDRFHVQKLFYEAIGELRITYRWMARDLENDEIQRCREPGIEYVPF</sequence>
<evidence type="ECO:0000259" key="1">
    <source>
        <dbReference type="Pfam" id="PF01610"/>
    </source>
</evidence>
<dbReference type="EMBL" id="LRGC01000001">
    <property type="protein sequence ID" value="KWR57822.1"/>
    <property type="molecule type" value="Genomic_DNA"/>
</dbReference>
<dbReference type="InterPro" id="IPR002560">
    <property type="entry name" value="Transposase_DDE"/>
</dbReference>
<dbReference type="PATRIC" id="fig|46506.5.peg.392"/>
<comment type="caution">
    <text evidence="2">The sequence shown here is derived from an EMBL/GenBank/DDBJ whole genome shotgun (WGS) entry which is preliminary data.</text>
</comment>
<reference evidence="2 3" key="1">
    <citation type="journal article" date="2016" name="BMC Genomics">
        <title>Type VI secretion systems of human gut Bacteroidales segregate into three genetic architectures, two of which are contained on mobile genetic elements.</title>
        <authorList>
            <person name="Coyne M.J."/>
            <person name="Roelofs K.G."/>
            <person name="Comstock L.E."/>
        </authorList>
    </citation>
    <scope>NUCLEOTIDE SEQUENCE [LARGE SCALE GENOMIC DNA]</scope>
    <source>
        <strain evidence="2 3">CL09T03C01</strain>
    </source>
</reference>
<dbReference type="Pfam" id="PF01610">
    <property type="entry name" value="DDE_Tnp_ISL3"/>
    <property type="match status" value="1"/>
</dbReference>
<gene>
    <name evidence="2" type="ORF">AA415_00365</name>
</gene>
<evidence type="ECO:0000313" key="3">
    <source>
        <dbReference type="Proteomes" id="UP000056419"/>
    </source>
</evidence>
<dbReference type="RefSeq" id="WP_060385080.1">
    <property type="nucleotide sequence ID" value="NZ_LRGC01000001.1"/>
</dbReference>
<dbReference type="Proteomes" id="UP000056419">
    <property type="component" value="Unassembled WGS sequence"/>
</dbReference>